<dbReference type="RefSeq" id="WP_075049735.1">
    <property type="nucleotide sequence ID" value="NZ_CP006867.1"/>
</dbReference>
<name>A0A0U2MAX9_9CREN</name>
<dbReference type="Proteomes" id="UP000060778">
    <property type="component" value="Chromosome"/>
</dbReference>
<sequence>MIEDIEEHVDITEEKVDDEEEFAEDDLEIIDTDAETFGNDNVNEASLTDVTPSYILSLFGWYSKLLQLRDALKRDLESSNGIEKELVNHELSEVEKEIGYVLWRIYEGLKTYRSTCNKQCGECPLEVVCKKFSQLSAPPRRKGSSEPWLIPILLKRYLIE</sequence>
<proteinExistence type="predicted"/>
<dbReference type="AlphaFoldDB" id="A0A0U2MAX9"/>
<dbReference type="KEGG" id="iis:EYM_03825"/>
<accession>A0A0U2MAX9</accession>
<reference evidence="1 2" key="1">
    <citation type="submission" date="2013-11" db="EMBL/GenBank/DDBJ databases">
        <title>Comparative genomics of Ignicoccus.</title>
        <authorList>
            <person name="Podar M."/>
        </authorList>
    </citation>
    <scope>NUCLEOTIDE SEQUENCE [LARGE SCALE GENOMIC DNA]</scope>
    <source>
        <strain evidence="1 2">DSM 13165</strain>
    </source>
</reference>
<dbReference type="STRING" id="940295.EYM_03825"/>
<dbReference type="EMBL" id="CP006867">
    <property type="protein sequence ID" value="ALU12445.1"/>
    <property type="molecule type" value="Genomic_DNA"/>
</dbReference>
<evidence type="ECO:0000313" key="1">
    <source>
        <dbReference type="EMBL" id="ALU12445.1"/>
    </source>
</evidence>
<keyword evidence="2" id="KW-1185">Reference proteome</keyword>
<protein>
    <submittedName>
        <fullName evidence="1">Uncharacterized protein</fullName>
    </submittedName>
</protein>
<evidence type="ECO:0000313" key="2">
    <source>
        <dbReference type="Proteomes" id="UP000060778"/>
    </source>
</evidence>
<organism evidence="1 2">
    <name type="scientific">Ignicoccus islandicus DSM 13165</name>
    <dbReference type="NCBI Taxonomy" id="940295"/>
    <lineage>
        <taxon>Archaea</taxon>
        <taxon>Thermoproteota</taxon>
        <taxon>Thermoprotei</taxon>
        <taxon>Desulfurococcales</taxon>
        <taxon>Desulfurococcaceae</taxon>
        <taxon>Ignicoccus</taxon>
    </lineage>
</organism>
<dbReference type="GeneID" id="30680159"/>
<gene>
    <name evidence="1" type="ORF">EYM_03825</name>
</gene>